<keyword evidence="3" id="KW-1185">Reference proteome</keyword>
<feature type="transmembrane region" description="Helical" evidence="1">
    <location>
        <begin position="57"/>
        <end position="82"/>
    </location>
</feature>
<evidence type="ECO:0000256" key="1">
    <source>
        <dbReference type="SAM" id="Phobius"/>
    </source>
</evidence>
<dbReference type="AlphaFoldDB" id="A0A8J2NR95"/>
<sequence>AYNKYVQSFEQSGIPGYHVRKFLEQNEITGQQYAKVQVRTEEYYAGETTDDISVRKIINLALVLYMYGLISASICCIIEAVITKSDLLRNSNYKTKLDIRIISTPKGGSVGFSHFLEEI</sequence>
<keyword evidence="1" id="KW-1133">Transmembrane helix</keyword>
<proteinExistence type="predicted"/>
<dbReference type="EMBL" id="CAJVCH010055224">
    <property type="protein sequence ID" value="CAG7718683.1"/>
    <property type="molecule type" value="Genomic_DNA"/>
</dbReference>
<organism evidence="2 3">
    <name type="scientific">Allacma fusca</name>
    <dbReference type="NCBI Taxonomy" id="39272"/>
    <lineage>
        <taxon>Eukaryota</taxon>
        <taxon>Metazoa</taxon>
        <taxon>Ecdysozoa</taxon>
        <taxon>Arthropoda</taxon>
        <taxon>Hexapoda</taxon>
        <taxon>Collembola</taxon>
        <taxon>Symphypleona</taxon>
        <taxon>Sminthuridae</taxon>
        <taxon>Allacma</taxon>
    </lineage>
</organism>
<comment type="caution">
    <text evidence="2">The sequence shown here is derived from an EMBL/GenBank/DDBJ whole genome shotgun (WGS) entry which is preliminary data.</text>
</comment>
<reference evidence="2" key="1">
    <citation type="submission" date="2021-06" db="EMBL/GenBank/DDBJ databases">
        <authorList>
            <person name="Hodson N. C."/>
            <person name="Mongue J. A."/>
            <person name="Jaron S. K."/>
        </authorList>
    </citation>
    <scope>NUCLEOTIDE SEQUENCE</scope>
</reference>
<keyword evidence="1" id="KW-0472">Membrane</keyword>
<dbReference type="Proteomes" id="UP000708208">
    <property type="component" value="Unassembled WGS sequence"/>
</dbReference>
<feature type="non-terminal residue" evidence="2">
    <location>
        <position position="1"/>
    </location>
</feature>
<protein>
    <submittedName>
        <fullName evidence="2">Uncharacterized protein</fullName>
    </submittedName>
</protein>
<evidence type="ECO:0000313" key="3">
    <source>
        <dbReference type="Proteomes" id="UP000708208"/>
    </source>
</evidence>
<keyword evidence="1" id="KW-0812">Transmembrane</keyword>
<gene>
    <name evidence="2" type="ORF">AFUS01_LOCUS8057</name>
</gene>
<name>A0A8J2NR95_9HEXA</name>
<evidence type="ECO:0000313" key="2">
    <source>
        <dbReference type="EMBL" id="CAG7718683.1"/>
    </source>
</evidence>
<accession>A0A8J2NR95</accession>